<dbReference type="EMBL" id="JASPKY010000236">
    <property type="protein sequence ID" value="KAK9717808.1"/>
    <property type="molecule type" value="Genomic_DNA"/>
</dbReference>
<feature type="compositionally biased region" description="Low complexity" evidence="1">
    <location>
        <begin position="265"/>
        <end position="276"/>
    </location>
</feature>
<feature type="compositionally biased region" description="Basic residues" evidence="1">
    <location>
        <begin position="618"/>
        <end position="630"/>
    </location>
</feature>
<accession>A0AAW1KGQ8</accession>
<evidence type="ECO:0000256" key="1">
    <source>
        <dbReference type="SAM" id="MobiDB-lite"/>
    </source>
</evidence>
<feature type="region of interest" description="Disordered" evidence="1">
    <location>
        <begin position="616"/>
        <end position="703"/>
    </location>
</feature>
<proteinExistence type="predicted"/>
<protein>
    <submittedName>
        <fullName evidence="2">Uncharacterized protein</fullName>
    </submittedName>
</protein>
<keyword evidence="3" id="KW-1185">Reference proteome</keyword>
<feature type="region of interest" description="Disordered" evidence="1">
    <location>
        <begin position="264"/>
        <end position="299"/>
    </location>
</feature>
<feature type="compositionally biased region" description="Acidic residues" evidence="1">
    <location>
        <begin position="200"/>
        <end position="214"/>
    </location>
</feature>
<sequence length="754" mass="87101">MPHEKKLTPQEIEPEPEPHTPPEPKFLSDTEAVFFYNAIHEVKPDVEVPQCTPDNISSLTILPQPFPASFPSFTDFNIPYVREIGVKSCMEIFGDFLDCKNYAYDYMQFWFIDILVDCLWKTQDEYYLREKEQKTVLDWIVYAFTMLTDKKLCFSRKQFFKFFKEIVFLAADFLNEGNLEIPHPNDLFVMVPQDVMPPEDSSEEPDEDYVDLSDTDSASTISFSTCKSNEVIEMEIGDQKRTYVIQRKKCFCMEEISTDNYDFPTSLSSSLTTTKRTTTDGAASSAEKEAYTTTSQESETDALEVQHSEEEFPTYTTTSQESETDALEVQHSEEEFPNKFYKVFYQPDQNVPKRFLPLPAASQESVRSASEDGLRYEVCTDSGGEYEGLEMDVDANFMSVNTMSDKPKEELLKIDEEFSADANFMSVNTMSDKPKEELLKIDEDMQYKQDESIVRISKPSARSIPSDIRSLRKSVGSKKSVSREFSKTIIKQSVPNLTDAEIMKRLQLMKLWEKRIADMNDSNIDAEEVSVKSDPINIDNENWEDVVDAKNINRQDERLYIGFGVLCAIVDFVFDYFYRNFHYILIKIAANNIPSVITQQLNLKWMVPKIAKGDFRRPKIQKPKKEKVKKVKEPSHKKTKSSKSDKKSKGKGSDKKSSKGSKESKKSKKEKPHKLTKEEKAELERLKKLEHEAEEERRKLEENKRFVFPLVDAATDELFMEIFENWKEGPRSGNKEKKGKEKGEGKGEEKIKYN</sequence>
<feature type="region of interest" description="Disordered" evidence="1">
    <location>
        <begin position="1"/>
        <end position="23"/>
    </location>
</feature>
<reference evidence="2 3" key="1">
    <citation type="journal article" date="2024" name="BMC Genomics">
        <title>De novo assembly and annotation of Popillia japonica's genome with initial clues to its potential as an invasive pest.</title>
        <authorList>
            <person name="Cucini C."/>
            <person name="Boschi S."/>
            <person name="Funari R."/>
            <person name="Cardaioli E."/>
            <person name="Iannotti N."/>
            <person name="Marturano G."/>
            <person name="Paoli F."/>
            <person name="Bruttini M."/>
            <person name="Carapelli A."/>
            <person name="Frati F."/>
            <person name="Nardi F."/>
        </authorList>
    </citation>
    <scope>NUCLEOTIDE SEQUENCE [LARGE SCALE GENOMIC DNA]</scope>
    <source>
        <strain evidence="2">DMR45628</strain>
    </source>
</reference>
<gene>
    <name evidence="2" type="ORF">QE152_g23542</name>
</gene>
<dbReference type="AlphaFoldDB" id="A0AAW1KGQ8"/>
<evidence type="ECO:0000313" key="2">
    <source>
        <dbReference type="EMBL" id="KAK9717808.1"/>
    </source>
</evidence>
<feature type="region of interest" description="Disordered" evidence="1">
    <location>
        <begin position="304"/>
        <end position="323"/>
    </location>
</feature>
<name>A0AAW1KGQ8_POPJA</name>
<feature type="compositionally biased region" description="Basic and acidic residues" evidence="1">
    <location>
        <begin position="673"/>
        <end position="703"/>
    </location>
</feature>
<feature type="region of interest" description="Disordered" evidence="1">
    <location>
        <begin position="725"/>
        <end position="754"/>
    </location>
</feature>
<feature type="compositionally biased region" description="Basic and acidic residues" evidence="1">
    <location>
        <begin position="631"/>
        <end position="664"/>
    </location>
</feature>
<organism evidence="2 3">
    <name type="scientific">Popillia japonica</name>
    <name type="common">Japanese beetle</name>
    <dbReference type="NCBI Taxonomy" id="7064"/>
    <lineage>
        <taxon>Eukaryota</taxon>
        <taxon>Metazoa</taxon>
        <taxon>Ecdysozoa</taxon>
        <taxon>Arthropoda</taxon>
        <taxon>Hexapoda</taxon>
        <taxon>Insecta</taxon>
        <taxon>Pterygota</taxon>
        <taxon>Neoptera</taxon>
        <taxon>Endopterygota</taxon>
        <taxon>Coleoptera</taxon>
        <taxon>Polyphaga</taxon>
        <taxon>Scarabaeiformia</taxon>
        <taxon>Scarabaeidae</taxon>
        <taxon>Rutelinae</taxon>
        <taxon>Popillia</taxon>
    </lineage>
</organism>
<feature type="region of interest" description="Disordered" evidence="1">
    <location>
        <begin position="194"/>
        <end position="214"/>
    </location>
</feature>
<dbReference type="Proteomes" id="UP001458880">
    <property type="component" value="Unassembled WGS sequence"/>
</dbReference>
<evidence type="ECO:0000313" key="3">
    <source>
        <dbReference type="Proteomes" id="UP001458880"/>
    </source>
</evidence>
<comment type="caution">
    <text evidence="2">The sequence shown here is derived from an EMBL/GenBank/DDBJ whole genome shotgun (WGS) entry which is preliminary data.</text>
</comment>